<name>A0A0K2RZ73_9MICC</name>
<accession>A0A0K2RZ73</accession>
<reference evidence="2" key="1">
    <citation type="submission" date="2015-08" db="EMBL/GenBank/DDBJ databases">
        <title>Complete genome sequence of Rothia mucilaginosa strain NUM-Rm6536.</title>
        <authorList>
            <person name="Nambu T."/>
        </authorList>
    </citation>
    <scope>NUCLEOTIDE SEQUENCE [LARGE SCALE GENOMIC DNA]</scope>
    <source>
        <strain evidence="2">NUM-Rm6536</strain>
    </source>
</reference>
<evidence type="ECO:0000313" key="1">
    <source>
        <dbReference type="EMBL" id="BAS19887.1"/>
    </source>
</evidence>
<dbReference type="Proteomes" id="UP000066203">
    <property type="component" value="Chromosome"/>
</dbReference>
<organism evidence="1">
    <name type="scientific">Rothia mucilaginosa</name>
    <dbReference type="NCBI Taxonomy" id="43675"/>
    <lineage>
        <taxon>Bacteria</taxon>
        <taxon>Bacillati</taxon>
        <taxon>Actinomycetota</taxon>
        <taxon>Actinomycetes</taxon>
        <taxon>Micrococcales</taxon>
        <taxon>Micrococcaceae</taxon>
        <taxon>Rothia</taxon>
    </lineage>
</organism>
<proteinExistence type="predicted"/>
<dbReference type="EMBL" id="AP014938">
    <property type="protein sequence ID" value="BAS19887.1"/>
    <property type="molecule type" value="Genomic_DNA"/>
</dbReference>
<evidence type="ECO:0000313" key="2">
    <source>
        <dbReference type="Proteomes" id="UP000066203"/>
    </source>
</evidence>
<protein>
    <submittedName>
        <fullName evidence="1">Uncharacterized protein</fullName>
    </submittedName>
</protein>
<sequence length="46" mass="5267">MHELQVQNGEDETLSATRDVLDQEELLSAAADFIDRYESVFENLSH</sequence>
<dbReference type="RefSeq" id="WP_171840170.1">
    <property type="nucleotide sequence ID" value="NZ_AP014938.1"/>
</dbReference>
<dbReference type="PATRIC" id="fig|43675.28.peg.649"/>
<gene>
    <name evidence="1" type="ORF">RM6536_0640</name>
</gene>
<dbReference type="AlphaFoldDB" id="A0A0K2RZ73"/>